<keyword evidence="2" id="KW-0067">ATP-binding</keyword>
<comment type="caution">
    <text evidence="4">The sequence shown here is derived from an EMBL/GenBank/DDBJ whole genome shotgun (WGS) entry which is preliminary data.</text>
</comment>
<dbReference type="STRING" id="501010.NOSIN_13890"/>
<reference evidence="5" key="1">
    <citation type="submission" date="2016-08" db="EMBL/GenBank/DDBJ databases">
        <authorList>
            <person name="Tokovenko B."/>
            <person name="Kalinowski J."/>
        </authorList>
    </citation>
    <scope>NUCLEOTIDE SEQUENCE [LARGE SCALE GENOMIC DNA]</scope>
    <source>
        <strain evidence="5">UTMC102</strain>
    </source>
</reference>
<dbReference type="Pfam" id="PF00501">
    <property type="entry name" value="AMP-binding"/>
    <property type="match status" value="1"/>
</dbReference>
<dbReference type="SUPFAM" id="SSF56801">
    <property type="entry name" value="Acetyl-CoA synthetase-like"/>
    <property type="match status" value="1"/>
</dbReference>
<evidence type="ECO:0000313" key="5">
    <source>
        <dbReference type="Proteomes" id="UP000189004"/>
    </source>
</evidence>
<dbReference type="InterPro" id="IPR020845">
    <property type="entry name" value="AMP-binding_CS"/>
</dbReference>
<dbReference type="InterPro" id="IPR042099">
    <property type="entry name" value="ANL_N_sf"/>
</dbReference>
<dbReference type="EMBL" id="MCOK01000001">
    <property type="protein sequence ID" value="OOC54763.1"/>
    <property type="molecule type" value="Genomic_DNA"/>
</dbReference>
<evidence type="ECO:0000256" key="2">
    <source>
        <dbReference type="ARBA" id="ARBA00022840"/>
    </source>
</evidence>
<dbReference type="RefSeq" id="WP_077691180.1">
    <property type="nucleotide sequence ID" value="NZ_MCOK01000001.1"/>
</dbReference>
<dbReference type="InterPro" id="IPR000873">
    <property type="entry name" value="AMP-dep_synth/lig_dom"/>
</dbReference>
<feature type="domain" description="AMP-dependent synthetase/ligase" evidence="3">
    <location>
        <begin position="19"/>
        <end position="444"/>
    </location>
</feature>
<dbReference type="AlphaFoldDB" id="A0A1V3C251"/>
<dbReference type="Proteomes" id="UP000189004">
    <property type="component" value="Unassembled WGS sequence"/>
</dbReference>
<accession>A0A1V3C251</accession>
<dbReference type="PANTHER" id="PTHR43272:SF33">
    <property type="entry name" value="AMP-BINDING DOMAIN-CONTAINING PROTEIN-RELATED"/>
    <property type="match status" value="1"/>
</dbReference>
<evidence type="ECO:0000259" key="3">
    <source>
        <dbReference type="Pfam" id="PF00501"/>
    </source>
</evidence>
<sequence length="622" mass="67833">MGNTASPFQSVPGMFLSRVAESGGAEAFSYPLPDPGGAQEKWETLTWSQTRDRVRDLALGLHSLGVTSQARCAIASSTRIEWILADLAVLCAGGASTTIYPSSTPPDCTYIVSDSGSMVAFAEDDEQVAKLVAQRAQMPGLSKVIAFEGAAGGDDDWVMTLDELAATGAALHAERPDLFEELVAGVRPDHLATLIYTSGTTGRPKGVRLDHANWLYEARSMEELDTELRQQGWDLMNIDDVQYLWLPLAHVFGKVMQVSQLRIGFKTAVDGRVDRIVQNLAVVRPTFMAAAPRIFEKVYNRVVLQAKEGGAAKYRVFRWAVGVGDRVARRRESGGEPSGLLALQHKLADRLVFARLRALFGGRLKFLISGSAPLSPDIGRFFYGAGITILEGYGLTETSAGTFVNRPGDVRFGTVGLPMPGTEVRIAEDGEVLIRGGGVMRGYHNLSGATEEVLTEDGWFATGDIGVLEGGHLRITDRKKELIKTSGGKYVAPQGIESRFKALCPYVSNLVVHGDRRPYCVALVALDSEAIGTWAADNGLGGLDYAGLTREPKVREMVQEAVDELNRELPRHETVKRFAILPNDLTVEEGEITPSLKMRRRAVEDKYRELLDGMYEDTVQTL</sequence>
<keyword evidence="1" id="KW-0547">Nucleotide-binding</keyword>
<organism evidence="4 5">
    <name type="scientific">Nocardiopsis sinuspersici</name>
    <dbReference type="NCBI Taxonomy" id="501010"/>
    <lineage>
        <taxon>Bacteria</taxon>
        <taxon>Bacillati</taxon>
        <taxon>Actinomycetota</taxon>
        <taxon>Actinomycetes</taxon>
        <taxon>Streptosporangiales</taxon>
        <taxon>Nocardiopsidaceae</taxon>
        <taxon>Nocardiopsis</taxon>
    </lineage>
</organism>
<dbReference type="PROSITE" id="PS00455">
    <property type="entry name" value="AMP_BINDING"/>
    <property type="match status" value="1"/>
</dbReference>
<protein>
    <submittedName>
        <fullName evidence="4">AMP-dependent synthetase</fullName>
    </submittedName>
</protein>
<dbReference type="Pfam" id="PF23562">
    <property type="entry name" value="AMP-binding_C_3"/>
    <property type="match status" value="1"/>
</dbReference>
<name>A0A1V3C251_9ACTN</name>
<dbReference type="GO" id="GO:0016020">
    <property type="term" value="C:membrane"/>
    <property type="evidence" value="ECO:0007669"/>
    <property type="project" value="TreeGrafter"/>
</dbReference>
<dbReference type="CDD" id="cd05907">
    <property type="entry name" value="VL_LC_FACS_like"/>
    <property type="match status" value="1"/>
</dbReference>
<gene>
    <name evidence="4" type="ORF">NOSIN_13890</name>
</gene>
<evidence type="ECO:0000313" key="4">
    <source>
        <dbReference type="EMBL" id="OOC54763.1"/>
    </source>
</evidence>
<proteinExistence type="predicted"/>
<dbReference type="OrthoDB" id="9803968at2"/>
<dbReference type="PANTHER" id="PTHR43272">
    <property type="entry name" value="LONG-CHAIN-FATTY-ACID--COA LIGASE"/>
    <property type="match status" value="1"/>
</dbReference>
<dbReference type="Gene3D" id="3.40.50.12780">
    <property type="entry name" value="N-terminal domain of ligase-like"/>
    <property type="match status" value="1"/>
</dbReference>
<dbReference type="GO" id="GO:0005524">
    <property type="term" value="F:ATP binding"/>
    <property type="evidence" value="ECO:0007669"/>
    <property type="project" value="UniProtKB-KW"/>
</dbReference>
<keyword evidence="5" id="KW-1185">Reference proteome</keyword>
<dbReference type="GO" id="GO:0004467">
    <property type="term" value="F:long-chain fatty acid-CoA ligase activity"/>
    <property type="evidence" value="ECO:0007669"/>
    <property type="project" value="TreeGrafter"/>
</dbReference>
<evidence type="ECO:0000256" key="1">
    <source>
        <dbReference type="ARBA" id="ARBA00022741"/>
    </source>
</evidence>